<comment type="subcellular location">
    <subcellularLocation>
        <location evidence="1 9">Cell inner membrane</location>
        <topology evidence="1 9">Single-pass membrane protein</topology>
    </subcellularLocation>
</comment>
<name>A0ABZ0SCC9_9GAMM</name>
<keyword evidence="8 9" id="KW-0472">Membrane</keyword>
<dbReference type="PANTHER" id="PTHR30386">
    <property type="entry name" value="MEMBRANE FUSION SUBUNIT OF EMRAB-TOLC MULTIDRUG EFFLUX PUMP"/>
    <property type="match status" value="1"/>
</dbReference>
<feature type="domain" description="AprE-like beta-barrel" evidence="12">
    <location>
        <begin position="333"/>
        <end position="421"/>
    </location>
</feature>
<evidence type="ECO:0000256" key="5">
    <source>
        <dbReference type="ARBA" id="ARBA00022519"/>
    </source>
</evidence>
<evidence type="ECO:0000256" key="2">
    <source>
        <dbReference type="ARBA" id="ARBA00009477"/>
    </source>
</evidence>
<dbReference type="Proteomes" id="UP001432180">
    <property type="component" value="Chromosome"/>
</dbReference>
<dbReference type="InterPro" id="IPR058781">
    <property type="entry name" value="HH_AprE-like"/>
</dbReference>
<evidence type="ECO:0000259" key="11">
    <source>
        <dbReference type="Pfam" id="PF25994"/>
    </source>
</evidence>
<keyword evidence="4 9" id="KW-1003">Cell membrane</keyword>
<dbReference type="InterPro" id="IPR058982">
    <property type="entry name" value="Beta-barrel_AprE"/>
</dbReference>
<keyword evidence="14" id="KW-1185">Reference proteome</keyword>
<dbReference type="Pfam" id="PF25994">
    <property type="entry name" value="HH_AprE"/>
    <property type="match status" value="1"/>
</dbReference>
<keyword evidence="6 9" id="KW-0812">Transmembrane</keyword>
<dbReference type="InterPro" id="IPR010129">
    <property type="entry name" value="T1SS_HlyD"/>
</dbReference>
<keyword evidence="7 9" id="KW-1133">Transmembrane helix</keyword>
<dbReference type="EMBL" id="CP121472">
    <property type="protein sequence ID" value="WPL18681.1"/>
    <property type="molecule type" value="Genomic_DNA"/>
</dbReference>
<dbReference type="RefSeq" id="WP_328984432.1">
    <property type="nucleotide sequence ID" value="NZ_CP121472.1"/>
</dbReference>
<dbReference type="NCBIfam" id="TIGR01843">
    <property type="entry name" value="type_I_hlyD"/>
    <property type="match status" value="1"/>
</dbReference>
<dbReference type="Pfam" id="PF26002">
    <property type="entry name" value="Beta-barrel_AprE"/>
    <property type="match status" value="1"/>
</dbReference>
<protein>
    <recommendedName>
        <fullName evidence="9">Membrane fusion protein (MFP) family protein</fullName>
    </recommendedName>
</protein>
<dbReference type="PANTHER" id="PTHR30386:SF17">
    <property type="entry name" value="ALKALINE PROTEASE SECRETION PROTEIN APRE"/>
    <property type="match status" value="1"/>
</dbReference>
<evidence type="ECO:0000256" key="4">
    <source>
        <dbReference type="ARBA" id="ARBA00022475"/>
    </source>
</evidence>
<evidence type="ECO:0000313" key="14">
    <source>
        <dbReference type="Proteomes" id="UP001432180"/>
    </source>
</evidence>
<sequence length="444" mass="49414">MTKMLTTESRLPRAPETLTDDRGIRRFGYLLVFVLLFGVVGWAGSARIDGAAVAPGVVTVESYRQAVQHLEGGIIRKLLVREGDMVLAGQPVAQLDDTQFASQLDGVRSELGAYLAIEARLKAERDGADTIEFPAKLLAQAQRDPRLPALMDSERAVFVERTKDLKSQLKVLAQSILSLRREIEGLEEREALLSRRADLFQDELDGLRSLFAEGLGDKVRVRELERELIGVQSDLSQTRTQHTQSHLRIKETQLEMEKIQQSYRTEIASQLSEVRQRILEAQEKERRLADQVDRTMITAPVSGRVVGLEVHTVGAVLAPGAKLMEVVPELEQLVIDAEVSPDDIDKVHPGLDADVRFSALNFRTTPVVHGRVETVSADRLESRSGDPYFLARISIPEEQRLLLGKQPILPGMSAQVFIITGERTALQYVMQPLTDALASSMRED</sequence>
<keyword evidence="3 9" id="KW-0813">Transport</keyword>
<keyword evidence="5 9" id="KW-0997">Cell inner membrane</keyword>
<evidence type="ECO:0000313" key="13">
    <source>
        <dbReference type="EMBL" id="WPL18681.1"/>
    </source>
</evidence>
<evidence type="ECO:0000256" key="1">
    <source>
        <dbReference type="ARBA" id="ARBA00004377"/>
    </source>
</evidence>
<comment type="similarity">
    <text evidence="2 9">Belongs to the membrane fusion protein (MFP) (TC 8.A.1) family.</text>
</comment>
<accession>A0ABZ0SCC9</accession>
<gene>
    <name evidence="13" type="primary">prsE_2</name>
    <name evidence="13" type="ORF">Thiowin_03766</name>
</gene>
<evidence type="ECO:0000256" key="9">
    <source>
        <dbReference type="RuleBase" id="RU365093"/>
    </source>
</evidence>
<evidence type="ECO:0000256" key="7">
    <source>
        <dbReference type="ARBA" id="ARBA00022989"/>
    </source>
</evidence>
<evidence type="ECO:0000256" key="3">
    <source>
        <dbReference type="ARBA" id="ARBA00022448"/>
    </source>
</evidence>
<evidence type="ECO:0000259" key="12">
    <source>
        <dbReference type="Pfam" id="PF26002"/>
    </source>
</evidence>
<proteinExistence type="inferred from homology"/>
<feature type="transmembrane region" description="Helical" evidence="9">
    <location>
        <begin position="27"/>
        <end position="45"/>
    </location>
</feature>
<dbReference type="PRINTS" id="PR01490">
    <property type="entry name" value="RTXTOXIND"/>
</dbReference>
<dbReference type="Gene3D" id="2.40.50.100">
    <property type="match status" value="1"/>
</dbReference>
<dbReference type="InterPro" id="IPR050739">
    <property type="entry name" value="MFP"/>
</dbReference>
<keyword evidence="10" id="KW-0175">Coiled coil</keyword>
<evidence type="ECO:0000256" key="10">
    <source>
        <dbReference type="SAM" id="Coils"/>
    </source>
</evidence>
<evidence type="ECO:0000256" key="8">
    <source>
        <dbReference type="ARBA" id="ARBA00023136"/>
    </source>
</evidence>
<feature type="coiled-coil region" evidence="10">
    <location>
        <begin position="169"/>
        <end position="291"/>
    </location>
</feature>
<reference evidence="13 14" key="1">
    <citation type="journal article" date="2023" name="Microorganisms">
        <title>Thiorhodovibrio frisius and Trv. litoralis spp. nov., Two Novel Members from a Clade of Fastidious Purple Sulfur Bacteria That Exhibit Unique Red-Shifted Light-Harvesting Capabilities.</title>
        <authorList>
            <person name="Methner A."/>
            <person name="Kuzyk S.B."/>
            <person name="Petersen J."/>
            <person name="Bauer S."/>
            <person name="Brinkmann H."/>
            <person name="Sichau K."/>
            <person name="Wanner G."/>
            <person name="Wolf J."/>
            <person name="Neumann-Schaal M."/>
            <person name="Henke P."/>
            <person name="Tank M."/>
            <person name="Sproer C."/>
            <person name="Bunk B."/>
            <person name="Overmann J."/>
        </authorList>
    </citation>
    <scope>NUCLEOTIDE SEQUENCE [LARGE SCALE GENOMIC DNA]</scope>
    <source>
        <strain evidence="13 14">DSM 6702</strain>
    </source>
</reference>
<feature type="domain" description="AprE-like long alpha-helical hairpin" evidence="11">
    <location>
        <begin position="102"/>
        <end position="291"/>
    </location>
</feature>
<organism evidence="13 14">
    <name type="scientific">Thiorhodovibrio winogradskyi</name>
    <dbReference type="NCBI Taxonomy" id="77007"/>
    <lineage>
        <taxon>Bacteria</taxon>
        <taxon>Pseudomonadati</taxon>
        <taxon>Pseudomonadota</taxon>
        <taxon>Gammaproteobacteria</taxon>
        <taxon>Chromatiales</taxon>
        <taxon>Chromatiaceae</taxon>
        <taxon>Thiorhodovibrio</taxon>
    </lineage>
</organism>
<evidence type="ECO:0000256" key="6">
    <source>
        <dbReference type="ARBA" id="ARBA00022692"/>
    </source>
</evidence>
<dbReference type="Gene3D" id="2.40.30.170">
    <property type="match status" value="1"/>
</dbReference>